<dbReference type="Gene3D" id="1.10.287.470">
    <property type="entry name" value="Helix hairpin bin"/>
    <property type="match status" value="1"/>
</dbReference>
<feature type="domain" description="YknX-like C-terminal permuted SH3-like" evidence="4">
    <location>
        <begin position="282"/>
        <end position="348"/>
    </location>
</feature>
<proteinExistence type="inferred from homology"/>
<reference evidence="5 6" key="1">
    <citation type="journal article" date="2017" name="Front. Microbiol.">
        <title>Labilibaculum manganireducens gen. nov., sp. nov. and Labilibaculum filiforme sp. nov., Novel Bacteroidetes Isolated from Subsurface Sediments of the Baltic Sea.</title>
        <authorList>
            <person name="Vandieken V."/>
            <person name="Marshall I.P."/>
            <person name="Niemann H."/>
            <person name="Engelen B."/>
            <person name="Cypionka H."/>
        </authorList>
    </citation>
    <scope>NUCLEOTIDE SEQUENCE [LARGE SCALE GENOMIC DNA]</scope>
    <source>
        <strain evidence="5 6">59.10-2M</strain>
    </source>
</reference>
<dbReference type="SUPFAM" id="SSF111369">
    <property type="entry name" value="HlyD-like secretion proteins"/>
    <property type="match status" value="1"/>
</dbReference>
<evidence type="ECO:0000256" key="1">
    <source>
        <dbReference type="ARBA" id="ARBA00009477"/>
    </source>
</evidence>
<accession>A0A2N3I874</accession>
<dbReference type="GO" id="GO:1990281">
    <property type="term" value="C:efflux pump complex"/>
    <property type="evidence" value="ECO:0007669"/>
    <property type="project" value="TreeGrafter"/>
</dbReference>
<feature type="chain" id="PRO_5014859090" evidence="2">
    <location>
        <begin position="23"/>
        <end position="352"/>
    </location>
</feature>
<dbReference type="InterPro" id="IPR058792">
    <property type="entry name" value="Beta-barrel_RND_2"/>
</dbReference>
<dbReference type="RefSeq" id="WP_101309871.1">
    <property type="nucleotide sequence ID" value="NZ_MVDE01000014.1"/>
</dbReference>
<dbReference type="PROSITE" id="PS51257">
    <property type="entry name" value="PROKAR_LIPOPROTEIN"/>
    <property type="match status" value="1"/>
</dbReference>
<evidence type="ECO:0000259" key="4">
    <source>
        <dbReference type="Pfam" id="PF25989"/>
    </source>
</evidence>
<name>A0A2N3I874_9BACT</name>
<dbReference type="Proteomes" id="UP000233618">
    <property type="component" value="Unassembled WGS sequence"/>
</dbReference>
<evidence type="ECO:0000256" key="2">
    <source>
        <dbReference type="SAM" id="SignalP"/>
    </source>
</evidence>
<dbReference type="Pfam" id="PF25989">
    <property type="entry name" value="YknX_C"/>
    <property type="match status" value="1"/>
</dbReference>
<dbReference type="Gene3D" id="2.40.420.20">
    <property type="match status" value="1"/>
</dbReference>
<dbReference type="GO" id="GO:0015562">
    <property type="term" value="F:efflux transmembrane transporter activity"/>
    <property type="evidence" value="ECO:0007669"/>
    <property type="project" value="TreeGrafter"/>
</dbReference>
<evidence type="ECO:0000259" key="3">
    <source>
        <dbReference type="Pfam" id="PF25954"/>
    </source>
</evidence>
<gene>
    <name evidence="5" type="ORF">BZG01_10895</name>
</gene>
<evidence type="ECO:0000313" key="5">
    <source>
        <dbReference type="EMBL" id="PKQ66524.1"/>
    </source>
</evidence>
<organism evidence="5 6">
    <name type="scientific">Labilibaculum manganireducens</name>
    <dbReference type="NCBI Taxonomy" id="1940525"/>
    <lineage>
        <taxon>Bacteria</taxon>
        <taxon>Pseudomonadati</taxon>
        <taxon>Bacteroidota</taxon>
        <taxon>Bacteroidia</taxon>
        <taxon>Marinilabiliales</taxon>
        <taxon>Marinifilaceae</taxon>
        <taxon>Labilibaculum</taxon>
    </lineage>
</organism>
<dbReference type="Gene3D" id="2.40.50.100">
    <property type="match status" value="1"/>
</dbReference>
<dbReference type="InterPro" id="IPR006143">
    <property type="entry name" value="RND_pump_MFP"/>
</dbReference>
<dbReference type="PANTHER" id="PTHR30469">
    <property type="entry name" value="MULTIDRUG RESISTANCE PROTEIN MDTA"/>
    <property type="match status" value="1"/>
</dbReference>
<dbReference type="EMBL" id="MVDE01000014">
    <property type="protein sequence ID" value="PKQ66524.1"/>
    <property type="molecule type" value="Genomic_DNA"/>
</dbReference>
<protein>
    <submittedName>
        <fullName evidence="5">Uncharacterized protein</fullName>
    </submittedName>
</protein>
<evidence type="ECO:0000313" key="6">
    <source>
        <dbReference type="Proteomes" id="UP000233618"/>
    </source>
</evidence>
<comment type="similarity">
    <text evidence="1">Belongs to the membrane fusion protein (MFP) (TC 8.A.1) family.</text>
</comment>
<keyword evidence="2" id="KW-0732">Signal</keyword>
<dbReference type="AlphaFoldDB" id="A0A2N3I874"/>
<sequence length="352" mass="38896">MRIPLILLCVACLAVSCAPSQGKIDEESSKIAFREELNEVKTIKLVTTTFQKELVSNGKLRAFCKCDLNFKISSVVKKLTVSNGTFVKKGAVLATLEDFEQKTSLEKSRQALAKAQLELEDVLIGQGYDGKDTLEIPKEVLRISKLKSGFFSAGLEYKKALYDMQATRLLASFDGVVANLNSRIYDKTDGSKPFCTLIDRKSFEVEFSVMESELKDLQNGQTVSIFPFAFEKEYKGKVTQINPVVEENGLVKITARVTNNGGKLLEGMNVRVLVQNSLPDQLVVPKSAVLLRQNKEVVFTHQEGTAIWHYVSTGQENSSSYTITEGLQAGDEVIVDGNLNLAHEAKVRVLGD</sequence>
<dbReference type="PANTHER" id="PTHR30469:SF15">
    <property type="entry name" value="HLYD FAMILY OF SECRETION PROTEINS"/>
    <property type="match status" value="1"/>
</dbReference>
<dbReference type="Pfam" id="PF25954">
    <property type="entry name" value="Beta-barrel_RND_2"/>
    <property type="match status" value="1"/>
</dbReference>
<dbReference type="InterPro" id="IPR058637">
    <property type="entry name" value="YknX-like_C"/>
</dbReference>
<feature type="domain" description="CusB-like beta-barrel" evidence="3">
    <location>
        <begin position="205"/>
        <end position="275"/>
    </location>
</feature>
<keyword evidence="6" id="KW-1185">Reference proteome</keyword>
<dbReference type="NCBIfam" id="TIGR01730">
    <property type="entry name" value="RND_mfp"/>
    <property type="match status" value="1"/>
</dbReference>
<dbReference type="Gene3D" id="2.40.30.170">
    <property type="match status" value="1"/>
</dbReference>
<comment type="caution">
    <text evidence="5">The sequence shown here is derived from an EMBL/GenBank/DDBJ whole genome shotgun (WGS) entry which is preliminary data.</text>
</comment>
<feature type="signal peptide" evidence="2">
    <location>
        <begin position="1"/>
        <end position="22"/>
    </location>
</feature>